<feature type="transmembrane region" description="Helical" evidence="1">
    <location>
        <begin position="125"/>
        <end position="147"/>
    </location>
</feature>
<sequence length="269" mass="28992">MIAEALWLIWPPSGHQLGVAHTADSTLTGRWHRLRLRPRLALAALAAFVIAVPVTLLTLAVRSGWGPVHQLDLWVADYLHGAVGSRPALLSVLLVVQDVLHPRVFRAAVAVLVVVLFVRGARRLAWWAAITMTAGSFLGFALKLLVARTRPSFDLPLDTAPGYSFPSGHALNSAVGVFVLALALLPVVRSARSRLMLWLAGAFVIVLTGFDRIALGVHYLSDVVAGWLVAGALVAATVAAFETWRRDVGRPPHDPLEGVDPEDAERVMS</sequence>
<dbReference type="Pfam" id="PF01569">
    <property type="entry name" value="PAP2"/>
    <property type="match status" value="1"/>
</dbReference>
<dbReference type="CDD" id="cd03392">
    <property type="entry name" value="PAP2_like_2"/>
    <property type="match status" value="1"/>
</dbReference>
<dbReference type="EMBL" id="CP073767">
    <property type="protein sequence ID" value="UWZ51717.1"/>
    <property type="molecule type" value="Genomic_DNA"/>
</dbReference>
<gene>
    <name evidence="3" type="ORF">Daura_33950</name>
</gene>
<feature type="transmembrane region" description="Helical" evidence="1">
    <location>
        <begin position="223"/>
        <end position="241"/>
    </location>
</feature>
<accession>A0A9Q9MJA2</accession>
<evidence type="ECO:0000313" key="3">
    <source>
        <dbReference type="EMBL" id="UWZ51717.1"/>
    </source>
</evidence>
<keyword evidence="1" id="KW-1133">Transmembrane helix</keyword>
<keyword evidence="1" id="KW-0472">Membrane</keyword>
<dbReference type="InterPro" id="IPR000326">
    <property type="entry name" value="PAP2/HPO"/>
</dbReference>
<feature type="transmembrane region" description="Helical" evidence="1">
    <location>
        <begin position="195"/>
        <end position="217"/>
    </location>
</feature>
<dbReference type="SUPFAM" id="SSF48317">
    <property type="entry name" value="Acid phosphatase/Vanadium-dependent haloperoxidase"/>
    <property type="match status" value="1"/>
</dbReference>
<dbReference type="PANTHER" id="PTHR14969">
    <property type="entry name" value="SPHINGOSINE-1-PHOSPHATE PHOSPHOHYDROLASE"/>
    <property type="match status" value="1"/>
</dbReference>
<dbReference type="SMART" id="SM00014">
    <property type="entry name" value="acidPPc"/>
    <property type="match status" value="1"/>
</dbReference>
<feature type="domain" description="Phosphatidic acid phosphatase type 2/haloperoxidase" evidence="2">
    <location>
        <begin position="121"/>
        <end position="238"/>
    </location>
</feature>
<feature type="transmembrane region" description="Helical" evidence="1">
    <location>
        <begin position="167"/>
        <end position="188"/>
    </location>
</feature>
<dbReference type="Proteomes" id="UP001058003">
    <property type="component" value="Chromosome"/>
</dbReference>
<dbReference type="AlphaFoldDB" id="A0A9Q9MJA2"/>
<dbReference type="KEGG" id="daur:Daura_33950"/>
<dbReference type="Gene3D" id="1.20.144.10">
    <property type="entry name" value="Phosphatidic acid phosphatase type 2/haloperoxidase"/>
    <property type="match status" value="1"/>
</dbReference>
<feature type="transmembrane region" description="Helical" evidence="1">
    <location>
        <begin position="40"/>
        <end position="61"/>
    </location>
</feature>
<keyword evidence="4" id="KW-1185">Reference proteome</keyword>
<evidence type="ECO:0000313" key="4">
    <source>
        <dbReference type="Proteomes" id="UP001058003"/>
    </source>
</evidence>
<dbReference type="RefSeq" id="WP_211273520.1">
    <property type="nucleotide sequence ID" value="NZ_CP073767.1"/>
</dbReference>
<name>A0A9Q9MJA2_9ACTN</name>
<reference evidence="3" key="1">
    <citation type="submission" date="2021-04" db="EMBL/GenBank/DDBJ databases">
        <title>Dactylosporangium aurantiacum NRRL B-8018 full assembly.</title>
        <authorList>
            <person name="Hartkoorn R.C."/>
            <person name="Beaudoing E."/>
            <person name="Hot D."/>
        </authorList>
    </citation>
    <scope>NUCLEOTIDE SEQUENCE</scope>
    <source>
        <strain evidence="3">NRRL B-8018</strain>
    </source>
</reference>
<dbReference type="PANTHER" id="PTHR14969:SF13">
    <property type="entry name" value="AT30094P"/>
    <property type="match status" value="1"/>
</dbReference>
<evidence type="ECO:0000259" key="2">
    <source>
        <dbReference type="SMART" id="SM00014"/>
    </source>
</evidence>
<organism evidence="3 4">
    <name type="scientific">Dactylosporangium aurantiacum</name>
    <dbReference type="NCBI Taxonomy" id="35754"/>
    <lineage>
        <taxon>Bacteria</taxon>
        <taxon>Bacillati</taxon>
        <taxon>Actinomycetota</taxon>
        <taxon>Actinomycetes</taxon>
        <taxon>Micromonosporales</taxon>
        <taxon>Micromonosporaceae</taxon>
        <taxon>Dactylosporangium</taxon>
    </lineage>
</organism>
<feature type="transmembrane region" description="Helical" evidence="1">
    <location>
        <begin position="100"/>
        <end position="118"/>
    </location>
</feature>
<dbReference type="InterPro" id="IPR036938">
    <property type="entry name" value="PAP2/HPO_sf"/>
</dbReference>
<keyword evidence="1" id="KW-0812">Transmembrane</keyword>
<proteinExistence type="predicted"/>
<protein>
    <submittedName>
        <fullName evidence="3">Phosphatase PAP2 family protein</fullName>
    </submittedName>
</protein>
<evidence type="ECO:0000256" key="1">
    <source>
        <dbReference type="SAM" id="Phobius"/>
    </source>
</evidence>